<evidence type="ECO:0000256" key="2">
    <source>
        <dbReference type="ARBA" id="ARBA00022485"/>
    </source>
</evidence>
<dbReference type="GO" id="GO:0051536">
    <property type="term" value="F:iron-sulfur cluster binding"/>
    <property type="evidence" value="ECO:0007669"/>
    <property type="project" value="UniProtKB-KW"/>
</dbReference>
<keyword evidence="3" id="KW-0949">S-adenosyl-L-methionine</keyword>
<dbReference type="SUPFAM" id="SSF102114">
    <property type="entry name" value="Radical SAM enzymes"/>
    <property type="match status" value="1"/>
</dbReference>
<accession>A0A1T5HN97</accession>
<comment type="cofactor">
    <cofactor evidence="1">
        <name>[4Fe-4S] cluster</name>
        <dbReference type="ChEBI" id="CHEBI:49883"/>
    </cofactor>
</comment>
<dbReference type="Pfam" id="PF13186">
    <property type="entry name" value="SPASM"/>
    <property type="match status" value="1"/>
</dbReference>
<dbReference type="SFLD" id="SFLDG01067">
    <property type="entry name" value="SPASM/twitch_domain_containing"/>
    <property type="match status" value="1"/>
</dbReference>
<dbReference type="InterPro" id="IPR013785">
    <property type="entry name" value="Aldolase_TIM"/>
</dbReference>
<evidence type="ECO:0000256" key="3">
    <source>
        <dbReference type="ARBA" id="ARBA00022691"/>
    </source>
</evidence>
<dbReference type="STRING" id="889453.SAMN03080601_02523"/>
<keyword evidence="9" id="KW-1185">Reference proteome</keyword>
<dbReference type="PROSITE" id="PS51918">
    <property type="entry name" value="RADICAL_SAM"/>
    <property type="match status" value="1"/>
</dbReference>
<evidence type="ECO:0000256" key="1">
    <source>
        <dbReference type="ARBA" id="ARBA00001966"/>
    </source>
</evidence>
<dbReference type="SFLD" id="SFLDG01387">
    <property type="entry name" value="BtrN-like_SPASM_domain_contain"/>
    <property type="match status" value="1"/>
</dbReference>
<organism evidence="8 9">
    <name type="scientific">Alkalitalea saponilacus</name>
    <dbReference type="NCBI Taxonomy" id="889453"/>
    <lineage>
        <taxon>Bacteria</taxon>
        <taxon>Pseudomonadati</taxon>
        <taxon>Bacteroidota</taxon>
        <taxon>Bacteroidia</taxon>
        <taxon>Marinilabiliales</taxon>
        <taxon>Marinilabiliaceae</taxon>
        <taxon>Alkalitalea</taxon>
    </lineage>
</organism>
<dbReference type="SFLD" id="SFLDS00029">
    <property type="entry name" value="Radical_SAM"/>
    <property type="match status" value="1"/>
</dbReference>
<sequence>MVKGKPWTISVEPSGQCNLQCPECPVGAAVLNRKGGFMTTELFQKTVQQAGKSLFYINFFFQGEPTLNPHIAQMLTIATENRIYSNMSTNGHLLTPERSRALVQSGLSRVIVSVDGLTSETYAIYRRGGSLFKTDTGIRNLISARNSLKSKTPFITVQFLVFRHNEHEIPLLKNWCKTVGADQLEIKTAQFNDYGDGSVKPPVNSKYSRYNLAKDGSLQHKGRIYNHCFKQWGGMVVSWDGQSAPCCYDKNLDFSAGNIKDISFNGIWDSDKMKDFRNQILNNKKAIDMCRNCPEGRNPLL</sequence>
<keyword evidence="5" id="KW-0408">Iron</keyword>
<evidence type="ECO:0000313" key="9">
    <source>
        <dbReference type="Proteomes" id="UP000191055"/>
    </source>
</evidence>
<dbReference type="PANTHER" id="PTHR11228">
    <property type="entry name" value="RADICAL SAM DOMAIN PROTEIN"/>
    <property type="match status" value="1"/>
</dbReference>
<dbReference type="PANTHER" id="PTHR11228:SF7">
    <property type="entry name" value="PQQA PEPTIDE CYCLASE"/>
    <property type="match status" value="1"/>
</dbReference>
<dbReference type="Pfam" id="PF04055">
    <property type="entry name" value="Radical_SAM"/>
    <property type="match status" value="1"/>
</dbReference>
<reference evidence="8 9" key="1">
    <citation type="submission" date="2017-02" db="EMBL/GenBank/DDBJ databases">
        <authorList>
            <person name="Peterson S.W."/>
        </authorList>
    </citation>
    <scope>NUCLEOTIDE SEQUENCE [LARGE SCALE GENOMIC DNA]</scope>
    <source>
        <strain evidence="8 9">DSM 24412</strain>
    </source>
</reference>
<proteinExistence type="predicted"/>
<name>A0A1T5HN97_9BACT</name>
<evidence type="ECO:0000313" key="8">
    <source>
        <dbReference type="EMBL" id="SKC22164.1"/>
    </source>
</evidence>
<dbReference type="InterPro" id="IPR050377">
    <property type="entry name" value="Radical_SAM_PqqE_MftC-like"/>
</dbReference>
<gene>
    <name evidence="8" type="ORF">SAMN03080601_02523</name>
</gene>
<keyword evidence="2" id="KW-0004">4Fe-4S</keyword>
<protein>
    <submittedName>
        <fullName evidence="8">Radical SAM additional 4Fe4S-binding SPASM domain-containing protein</fullName>
    </submittedName>
</protein>
<dbReference type="Gene3D" id="3.20.20.70">
    <property type="entry name" value="Aldolase class I"/>
    <property type="match status" value="1"/>
</dbReference>
<dbReference type="InterPro" id="IPR034391">
    <property type="entry name" value="AdoMet-like_SPASM_containing"/>
</dbReference>
<keyword evidence="6" id="KW-0411">Iron-sulfur</keyword>
<dbReference type="Proteomes" id="UP000191055">
    <property type="component" value="Unassembled WGS sequence"/>
</dbReference>
<dbReference type="CDD" id="cd01335">
    <property type="entry name" value="Radical_SAM"/>
    <property type="match status" value="1"/>
</dbReference>
<dbReference type="RefSeq" id="WP_159450006.1">
    <property type="nucleotide sequence ID" value="NZ_CP021904.1"/>
</dbReference>
<dbReference type="GO" id="GO:0003824">
    <property type="term" value="F:catalytic activity"/>
    <property type="evidence" value="ECO:0007669"/>
    <property type="project" value="InterPro"/>
</dbReference>
<dbReference type="InterPro" id="IPR007197">
    <property type="entry name" value="rSAM"/>
</dbReference>
<dbReference type="OrthoDB" id="9805809at2"/>
<dbReference type="GO" id="GO:0046872">
    <property type="term" value="F:metal ion binding"/>
    <property type="evidence" value="ECO:0007669"/>
    <property type="project" value="UniProtKB-KW"/>
</dbReference>
<dbReference type="InterPro" id="IPR058240">
    <property type="entry name" value="rSAM_sf"/>
</dbReference>
<evidence type="ECO:0000256" key="4">
    <source>
        <dbReference type="ARBA" id="ARBA00022723"/>
    </source>
</evidence>
<feature type="domain" description="Radical SAM core" evidence="7">
    <location>
        <begin position="1"/>
        <end position="223"/>
    </location>
</feature>
<dbReference type="AlphaFoldDB" id="A0A1T5HN97"/>
<evidence type="ECO:0000259" key="7">
    <source>
        <dbReference type="PROSITE" id="PS51918"/>
    </source>
</evidence>
<evidence type="ECO:0000256" key="5">
    <source>
        <dbReference type="ARBA" id="ARBA00023004"/>
    </source>
</evidence>
<keyword evidence="4" id="KW-0479">Metal-binding</keyword>
<evidence type="ECO:0000256" key="6">
    <source>
        <dbReference type="ARBA" id="ARBA00023014"/>
    </source>
</evidence>
<dbReference type="EMBL" id="FUYV01000015">
    <property type="protein sequence ID" value="SKC22164.1"/>
    <property type="molecule type" value="Genomic_DNA"/>
</dbReference>
<dbReference type="InterPro" id="IPR023885">
    <property type="entry name" value="4Fe4S-binding_SPASM_dom"/>
</dbReference>